<dbReference type="SMART" id="SM00062">
    <property type="entry name" value="PBPb"/>
    <property type="match status" value="1"/>
</dbReference>
<evidence type="ECO:0000256" key="5">
    <source>
        <dbReference type="SAM" id="SignalP"/>
    </source>
</evidence>
<dbReference type="PROSITE" id="PS01039">
    <property type="entry name" value="SBP_BACTERIAL_3"/>
    <property type="match status" value="1"/>
</dbReference>
<dbReference type="OrthoDB" id="9777941at2"/>
<protein>
    <submittedName>
        <fullName evidence="7">Amino acid ABC transporter substrate-binding protein (PAAT family)</fullName>
    </submittedName>
</protein>
<feature type="domain" description="Solute-binding protein family 3/N-terminal" evidence="6">
    <location>
        <begin position="33"/>
        <end position="263"/>
    </location>
</feature>
<dbReference type="AlphaFoldDB" id="A0A317MZZ8"/>
<dbReference type="EMBL" id="QGTJ01000001">
    <property type="protein sequence ID" value="PWV65882.1"/>
    <property type="molecule type" value="Genomic_DNA"/>
</dbReference>
<evidence type="ECO:0000313" key="7">
    <source>
        <dbReference type="EMBL" id="PWV65882.1"/>
    </source>
</evidence>
<gene>
    <name evidence="7" type="ORF">C7443_101368</name>
</gene>
<dbReference type="InterPro" id="IPR018313">
    <property type="entry name" value="SBP_3_CS"/>
</dbReference>
<dbReference type="InterPro" id="IPR051455">
    <property type="entry name" value="Bact_solute-bind_prot3"/>
</dbReference>
<reference evidence="7 8" key="1">
    <citation type="submission" date="2018-05" db="EMBL/GenBank/DDBJ databases">
        <title>Genomic Encyclopedia of Type Strains, Phase IV (KMG-IV): sequencing the most valuable type-strain genomes for metagenomic binning, comparative biology and taxonomic classification.</title>
        <authorList>
            <person name="Goeker M."/>
        </authorList>
    </citation>
    <scope>NUCLEOTIDE SEQUENCE [LARGE SCALE GENOMIC DNA]</scope>
    <source>
        <strain evidence="7 8">DSM 23606</strain>
    </source>
</reference>
<dbReference type="RefSeq" id="WP_110016868.1">
    <property type="nucleotide sequence ID" value="NZ_QGTJ01000001.1"/>
</dbReference>
<comment type="caution">
    <text evidence="7">The sequence shown here is derived from an EMBL/GenBank/DDBJ whole genome shotgun (WGS) entry which is preliminary data.</text>
</comment>
<dbReference type="PANTHER" id="PTHR30085:SF7">
    <property type="entry name" value="AMINO-ACID ABC TRANSPORTER-BINDING PROTEIN YHDW-RELATED"/>
    <property type="match status" value="1"/>
</dbReference>
<dbReference type="Pfam" id="PF00497">
    <property type="entry name" value="SBP_bac_3"/>
    <property type="match status" value="1"/>
</dbReference>
<dbReference type="Proteomes" id="UP000246569">
    <property type="component" value="Unassembled WGS sequence"/>
</dbReference>
<name>A0A317MZZ8_9GAMM</name>
<evidence type="ECO:0000259" key="6">
    <source>
        <dbReference type="SMART" id="SM00062"/>
    </source>
</evidence>
<organism evidence="7 8">
    <name type="scientific">Plasticicumulans acidivorans</name>
    <dbReference type="NCBI Taxonomy" id="886464"/>
    <lineage>
        <taxon>Bacteria</taxon>
        <taxon>Pseudomonadati</taxon>
        <taxon>Pseudomonadota</taxon>
        <taxon>Gammaproteobacteria</taxon>
        <taxon>Candidatus Competibacteraceae</taxon>
        <taxon>Plasticicumulans</taxon>
    </lineage>
</organism>
<evidence type="ECO:0000313" key="8">
    <source>
        <dbReference type="Proteomes" id="UP000246569"/>
    </source>
</evidence>
<keyword evidence="3 5" id="KW-0732">Signal</keyword>
<dbReference type="GO" id="GO:0006865">
    <property type="term" value="P:amino acid transport"/>
    <property type="evidence" value="ECO:0007669"/>
    <property type="project" value="TreeGrafter"/>
</dbReference>
<dbReference type="SUPFAM" id="SSF53850">
    <property type="entry name" value="Periplasmic binding protein-like II"/>
    <property type="match status" value="1"/>
</dbReference>
<comment type="similarity">
    <text evidence="1 4">Belongs to the bacterial solute-binding protein 3 family.</text>
</comment>
<evidence type="ECO:0000256" key="2">
    <source>
        <dbReference type="ARBA" id="ARBA00022448"/>
    </source>
</evidence>
<keyword evidence="8" id="KW-1185">Reference proteome</keyword>
<dbReference type="Gene3D" id="3.40.190.10">
    <property type="entry name" value="Periplasmic binding protein-like II"/>
    <property type="match status" value="2"/>
</dbReference>
<evidence type="ECO:0000256" key="4">
    <source>
        <dbReference type="RuleBase" id="RU003744"/>
    </source>
</evidence>
<evidence type="ECO:0000256" key="3">
    <source>
        <dbReference type="ARBA" id="ARBA00022729"/>
    </source>
</evidence>
<feature type="chain" id="PRO_5016430638" evidence="5">
    <location>
        <begin position="22"/>
        <end position="335"/>
    </location>
</feature>
<dbReference type="InterPro" id="IPR001638">
    <property type="entry name" value="Solute-binding_3/MltF_N"/>
</dbReference>
<feature type="signal peptide" evidence="5">
    <location>
        <begin position="1"/>
        <end position="21"/>
    </location>
</feature>
<proteinExistence type="inferred from homology"/>
<keyword evidence="2" id="KW-0813">Transport</keyword>
<dbReference type="PANTHER" id="PTHR30085">
    <property type="entry name" value="AMINO ACID ABC TRANSPORTER PERMEASE"/>
    <property type="match status" value="1"/>
</dbReference>
<evidence type="ECO:0000256" key="1">
    <source>
        <dbReference type="ARBA" id="ARBA00010333"/>
    </source>
</evidence>
<accession>A0A317MZZ8</accession>
<dbReference type="CDD" id="cd13692">
    <property type="entry name" value="PBP2_BztA"/>
    <property type="match status" value="1"/>
</dbReference>
<sequence>MSPLPFVLAAALGGFVAPALAGTTFDAVKQRGALRCGVNVSVPGFSSPDSQGHWQGLDVDVCRAVAAAVFGDAGKVEFVPLNAQQRFAALQSGEIDMLSRNTTWTLTRDAELKLDFGPVVFFDGQGFMVAKALGVSRAGQLDGASVCVQSGTSTEQSVSDWFRARGMSFRPVVMDNFDELNKAFFAGRCDVYTTDRSGLASIRMTMSGKPDDYLILPDMISKEPLAPAVRHGDQDWADVVRWSVMVLIEAEELGVTSANVAEKRDSADPALGRLLGRTPDLGQALGLPQDWAFQAIRQVGNYGEVYQRNLGPLGLDRGLNALWTQGGLLYAIPAR</sequence>